<dbReference type="PANTHER" id="PTHR12378:SF7">
    <property type="entry name" value="DESUMOYLATING ISOPEPTIDASE 1"/>
    <property type="match status" value="1"/>
</dbReference>
<comment type="similarity">
    <text evidence="1">Belongs to the DeSI family.</text>
</comment>
<proteinExistence type="inferred from homology"/>
<dbReference type="Pfam" id="PF05903">
    <property type="entry name" value="Peptidase_C97"/>
    <property type="match status" value="1"/>
</dbReference>
<gene>
    <name evidence="5" type="ORF">CANVERA_P4193</name>
</gene>
<evidence type="ECO:0000259" key="4">
    <source>
        <dbReference type="PROSITE" id="PS51858"/>
    </source>
</evidence>
<comment type="caution">
    <text evidence="5">The sequence shown here is derived from an EMBL/GenBank/DDBJ whole genome shotgun (WGS) entry which is preliminary data.</text>
</comment>
<dbReference type="OrthoDB" id="21221at2759"/>
<evidence type="ECO:0000256" key="3">
    <source>
        <dbReference type="ARBA" id="ARBA00022801"/>
    </source>
</evidence>
<sequence length="153" mass="17750">MDQVEVYIYDLSHGLARVYSPMILGTSIDAIYHTSTIIRGKEIYIDHGIKITNVQNFHSKYGQPVEKLTIGTTEIDDELLLLFIEELKNHEDQKYHAINYDLFNNNCNHFTNVLIEFLCGKTLDDRILKLPDIVLQTEQGRMLQQLIGNQQLR</sequence>
<evidence type="ECO:0000256" key="1">
    <source>
        <dbReference type="ARBA" id="ARBA00008140"/>
    </source>
</evidence>
<dbReference type="InterPro" id="IPR008580">
    <property type="entry name" value="PPPDE_dom"/>
</dbReference>
<evidence type="ECO:0000256" key="2">
    <source>
        <dbReference type="ARBA" id="ARBA00022670"/>
    </source>
</evidence>
<dbReference type="PROSITE" id="PS51858">
    <property type="entry name" value="PPPDE"/>
    <property type="match status" value="1"/>
</dbReference>
<evidence type="ECO:0000313" key="5">
    <source>
        <dbReference type="EMBL" id="CAI5759682.1"/>
    </source>
</evidence>
<keyword evidence="3" id="KW-0378">Hydrolase</keyword>
<dbReference type="PANTHER" id="PTHR12378">
    <property type="entry name" value="DESUMOYLATING ISOPEPTIDASE"/>
    <property type="match status" value="1"/>
</dbReference>
<dbReference type="EMBL" id="CANTUO010000005">
    <property type="protein sequence ID" value="CAI5759682.1"/>
    <property type="molecule type" value="Genomic_DNA"/>
</dbReference>
<keyword evidence="6" id="KW-1185">Reference proteome</keyword>
<dbReference type="AlphaFoldDB" id="A0A9W4TYT9"/>
<dbReference type="SMART" id="SM01179">
    <property type="entry name" value="DUF862"/>
    <property type="match status" value="1"/>
</dbReference>
<feature type="domain" description="PPPDE" evidence="4">
    <location>
        <begin position="2"/>
        <end position="148"/>
    </location>
</feature>
<dbReference type="Gene3D" id="3.90.1720.30">
    <property type="entry name" value="PPPDE domains"/>
    <property type="match status" value="1"/>
</dbReference>
<dbReference type="InterPro" id="IPR042266">
    <property type="entry name" value="PPPDE_sf"/>
</dbReference>
<dbReference type="GO" id="GO:0006508">
    <property type="term" value="P:proteolysis"/>
    <property type="evidence" value="ECO:0007669"/>
    <property type="project" value="UniProtKB-KW"/>
</dbReference>
<evidence type="ECO:0000313" key="6">
    <source>
        <dbReference type="Proteomes" id="UP001152885"/>
    </source>
</evidence>
<reference evidence="5" key="1">
    <citation type="submission" date="2022-12" db="EMBL/GenBank/DDBJ databases">
        <authorList>
            <person name="Brejova B."/>
        </authorList>
    </citation>
    <scope>NUCLEOTIDE SEQUENCE</scope>
</reference>
<dbReference type="GO" id="GO:0008233">
    <property type="term" value="F:peptidase activity"/>
    <property type="evidence" value="ECO:0007669"/>
    <property type="project" value="UniProtKB-KW"/>
</dbReference>
<organism evidence="5 6">
    <name type="scientific">Candida verbasci</name>
    <dbReference type="NCBI Taxonomy" id="1227364"/>
    <lineage>
        <taxon>Eukaryota</taxon>
        <taxon>Fungi</taxon>
        <taxon>Dikarya</taxon>
        <taxon>Ascomycota</taxon>
        <taxon>Saccharomycotina</taxon>
        <taxon>Pichiomycetes</taxon>
        <taxon>Debaryomycetaceae</taxon>
        <taxon>Candida/Lodderomyces clade</taxon>
        <taxon>Candida</taxon>
    </lineage>
</organism>
<accession>A0A9W4TYT9</accession>
<dbReference type="GO" id="GO:0070646">
    <property type="term" value="P:protein modification by small protein removal"/>
    <property type="evidence" value="ECO:0007669"/>
    <property type="project" value="TreeGrafter"/>
</dbReference>
<keyword evidence="2" id="KW-0645">Protease</keyword>
<protein>
    <recommendedName>
        <fullName evidence="4">PPPDE domain-containing protein</fullName>
    </recommendedName>
</protein>
<name>A0A9W4TYT9_9ASCO</name>
<dbReference type="Proteomes" id="UP001152885">
    <property type="component" value="Unassembled WGS sequence"/>
</dbReference>